<keyword evidence="3" id="KW-1185">Reference proteome</keyword>
<sequence length="116" mass="13365">MHVVFAYNVLIATFLGFCSIDGFCLIQRKHKSDNLLWFPLSNMSHIAPEDIPADGRLDSDWFCIPFGNDQGIVDKIAIQCCYVKELPGEHSWSPELFIKFKKKKFYTYQKDGENLA</sequence>
<comment type="caution">
    <text evidence="2">The sequence shown here is derived from an EMBL/GenBank/DDBJ whole genome shotgun (WGS) entry which is preliminary data.</text>
</comment>
<keyword evidence="1" id="KW-0472">Membrane</keyword>
<gene>
    <name evidence="2" type="ORF">DEA37_0009788</name>
</gene>
<reference evidence="2 3" key="1">
    <citation type="journal article" date="2019" name="Gigascience">
        <title>Whole-genome sequence of the oriental lung fluke Paragonimus westermani.</title>
        <authorList>
            <person name="Oey H."/>
            <person name="Zakrzewski M."/>
            <person name="Narain K."/>
            <person name="Devi K.R."/>
            <person name="Agatsuma T."/>
            <person name="Nawaratna S."/>
            <person name="Gobert G.N."/>
            <person name="Jones M.K."/>
            <person name="Ragan M.A."/>
            <person name="McManus D.P."/>
            <person name="Krause L."/>
        </authorList>
    </citation>
    <scope>NUCLEOTIDE SEQUENCE [LARGE SCALE GENOMIC DNA]</scope>
    <source>
        <strain evidence="2 3">IND2009</strain>
    </source>
</reference>
<name>A0A5J4NYG6_9TREM</name>
<evidence type="ECO:0000313" key="3">
    <source>
        <dbReference type="Proteomes" id="UP000324629"/>
    </source>
</evidence>
<proteinExistence type="predicted"/>
<evidence type="ECO:0000313" key="2">
    <source>
        <dbReference type="EMBL" id="KAA3680675.1"/>
    </source>
</evidence>
<feature type="transmembrane region" description="Helical" evidence="1">
    <location>
        <begin position="6"/>
        <end position="26"/>
    </location>
</feature>
<evidence type="ECO:0000256" key="1">
    <source>
        <dbReference type="SAM" id="Phobius"/>
    </source>
</evidence>
<dbReference type="Proteomes" id="UP000324629">
    <property type="component" value="Unassembled WGS sequence"/>
</dbReference>
<organism evidence="2 3">
    <name type="scientific">Paragonimus westermani</name>
    <dbReference type="NCBI Taxonomy" id="34504"/>
    <lineage>
        <taxon>Eukaryota</taxon>
        <taxon>Metazoa</taxon>
        <taxon>Spiralia</taxon>
        <taxon>Lophotrochozoa</taxon>
        <taxon>Platyhelminthes</taxon>
        <taxon>Trematoda</taxon>
        <taxon>Digenea</taxon>
        <taxon>Plagiorchiida</taxon>
        <taxon>Troglotremata</taxon>
        <taxon>Troglotrematidae</taxon>
        <taxon>Paragonimus</taxon>
    </lineage>
</organism>
<dbReference type="AlphaFoldDB" id="A0A5J4NYG6"/>
<accession>A0A5J4NYG6</accession>
<dbReference type="EMBL" id="QNGE01000381">
    <property type="protein sequence ID" value="KAA3680675.1"/>
    <property type="molecule type" value="Genomic_DNA"/>
</dbReference>
<keyword evidence="1" id="KW-0812">Transmembrane</keyword>
<protein>
    <submittedName>
        <fullName evidence="2">Uncharacterized protein</fullName>
    </submittedName>
</protein>
<keyword evidence="1" id="KW-1133">Transmembrane helix</keyword>